<dbReference type="PROSITE" id="PS50089">
    <property type="entry name" value="ZF_RING_2"/>
    <property type="match status" value="1"/>
</dbReference>
<keyword evidence="1" id="KW-0479">Metal-binding</keyword>
<protein>
    <recommendedName>
        <fullName evidence="2">RING-type domain-containing protein</fullName>
    </recommendedName>
</protein>
<dbReference type="GO" id="GO:0061630">
    <property type="term" value="F:ubiquitin protein ligase activity"/>
    <property type="evidence" value="ECO:0007669"/>
    <property type="project" value="TreeGrafter"/>
</dbReference>
<dbReference type="InterPro" id="IPR051826">
    <property type="entry name" value="E3_ubiquitin-ligase_domain"/>
</dbReference>
<dbReference type="PANTHER" id="PTHR22765">
    <property type="entry name" value="RING FINGER AND PROTEASE ASSOCIATED DOMAIN-CONTAINING"/>
    <property type="match status" value="1"/>
</dbReference>
<dbReference type="InterPro" id="IPR001841">
    <property type="entry name" value="Znf_RING"/>
</dbReference>
<dbReference type="EMBL" id="JAJJMB010010581">
    <property type="protein sequence ID" value="KAI3907618.1"/>
    <property type="molecule type" value="Genomic_DNA"/>
</dbReference>
<comment type="caution">
    <text evidence="3">The sequence shown here is derived from an EMBL/GenBank/DDBJ whole genome shotgun (WGS) entry which is preliminary data.</text>
</comment>
<gene>
    <name evidence="3" type="ORF">MKW98_016262</name>
</gene>
<dbReference type="Pfam" id="PF13639">
    <property type="entry name" value="zf-RING_2"/>
    <property type="match status" value="1"/>
</dbReference>
<dbReference type="GO" id="GO:0008270">
    <property type="term" value="F:zinc ion binding"/>
    <property type="evidence" value="ECO:0007669"/>
    <property type="project" value="UniProtKB-KW"/>
</dbReference>
<evidence type="ECO:0000313" key="3">
    <source>
        <dbReference type="EMBL" id="KAI3907618.1"/>
    </source>
</evidence>
<organism evidence="3 4">
    <name type="scientific">Papaver atlanticum</name>
    <dbReference type="NCBI Taxonomy" id="357466"/>
    <lineage>
        <taxon>Eukaryota</taxon>
        <taxon>Viridiplantae</taxon>
        <taxon>Streptophyta</taxon>
        <taxon>Embryophyta</taxon>
        <taxon>Tracheophyta</taxon>
        <taxon>Spermatophyta</taxon>
        <taxon>Magnoliopsida</taxon>
        <taxon>Ranunculales</taxon>
        <taxon>Papaveraceae</taxon>
        <taxon>Papaveroideae</taxon>
        <taxon>Papaver</taxon>
    </lineage>
</organism>
<dbReference type="SMART" id="SM00184">
    <property type="entry name" value="RING"/>
    <property type="match status" value="1"/>
</dbReference>
<sequence>MHCTRDLSTSAQDDAGVVVWHIIYRTMRGSHITTVCVVDLDSDYEAKHSLKVCGKSCILREQENPYGATRLPEKAFLFSFIHGSLEFQDSSVHFHGQTCSICLNTFKKHSDDIIKICCGHGFHSRCLIPWFSKVGTCPVCC</sequence>
<accession>A0AAD4SGW5</accession>
<keyword evidence="4" id="KW-1185">Reference proteome</keyword>
<evidence type="ECO:0000259" key="2">
    <source>
        <dbReference type="PROSITE" id="PS50089"/>
    </source>
</evidence>
<evidence type="ECO:0000313" key="4">
    <source>
        <dbReference type="Proteomes" id="UP001202328"/>
    </source>
</evidence>
<name>A0AAD4SGW5_9MAGN</name>
<evidence type="ECO:0000256" key="1">
    <source>
        <dbReference type="PROSITE-ProRule" id="PRU00175"/>
    </source>
</evidence>
<dbReference type="Proteomes" id="UP001202328">
    <property type="component" value="Unassembled WGS sequence"/>
</dbReference>
<dbReference type="Gene3D" id="3.30.40.10">
    <property type="entry name" value="Zinc/RING finger domain, C3HC4 (zinc finger)"/>
    <property type="match status" value="1"/>
</dbReference>
<feature type="domain" description="RING-type" evidence="2">
    <location>
        <begin position="99"/>
        <end position="140"/>
    </location>
</feature>
<keyword evidence="1" id="KW-0862">Zinc</keyword>
<dbReference type="GO" id="GO:0006511">
    <property type="term" value="P:ubiquitin-dependent protein catabolic process"/>
    <property type="evidence" value="ECO:0007669"/>
    <property type="project" value="TreeGrafter"/>
</dbReference>
<dbReference type="InterPro" id="IPR013083">
    <property type="entry name" value="Znf_RING/FYVE/PHD"/>
</dbReference>
<dbReference type="AlphaFoldDB" id="A0AAD4SGW5"/>
<proteinExistence type="predicted"/>
<reference evidence="3" key="1">
    <citation type="submission" date="2022-04" db="EMBL/GenBank/DDBJ databases">
        <title>A functionally conserved STORR gene fusion in Papaver species that diverged 16.8 million years ago.</title>
        <authorList>
            <person name="Catania T."/>
        </authorList>
    </citation>
    <scope>NUCLEOTIDE SEQUENCE</scope>
    <source>
        <strain evidence="3">S-188037</strain>
    </source>
</reference>
<dbReference type="SUPFAM" id="SSF57850">
    <property type="entry name" value="RING/U-box"/>
    <property type="match status" value="1"/>
</dbReference>
<keyword evidence="1" id="KW-0863">Zinc-finger</keyword>